<proteinExistence type="predicted"/>
<keyword evidence="2" id="KW-1185">Reference proteome</keyword>
<organism evidence="1 2">
    <name type="scientific">Ambispora leptoticha</name>
    <dbReference type="NCBI Taxonomy" id="144679"/>
    <lineage>
        <taxon>Eukaryota</taxon>
        <taxon>Fungi</taxon>
        <taxon>Fungi incertae sedis</taxon>
        <taxon>Mucoromycota</taxon>
        <taxon>Glomeromycotina</taxon>
        <taxon>Glomeromycetes</taxon>
        <taxon>Archaeosporales</taxon>
        <taxon>Ambisporaceae</taxon>
        <taxon>Ambispora</taxon>
    </lineage>
</organism>
<reference evidence="1" key="1">
    <citation type="submission" date="2021-06" db="EMBL/GenBank/DDBJ databases">
        <authorList>
            <person name="Kallberg Y."/>
            <person name="Tangrot J."/>
            <person name="Rosling A."/>
        </authorList>
    </citation>
    <scope>NUCLEOTIDE SEQUENCE</scope>
    <source>
        <strain evidence="1">FL130A</strain>
    </source>
</reference>
<name>A0A9N8WS21_9GLOM</name>
<evidence type="ECO:0000313" key="1">
    <source>
        <dbReference type="EMBL" id="CAG8494659.1"/>
    </source>
</evidence>
<accession>A0A9N8WS21</accession>
<gene>
    <name evidence="1" type="ORF">ALEPTO_LOCUS3168</name>
</gene>
<comment type="caution">
    <text evidence="1">The sequence shown here is derived from an EMBL/GenBank/DDBJ whole genome shotgun (WGS) entry which is preliminary data.</text>
</comment>
<dbReference type="EMBL" id="CAJVPS010000557">
    <property type="protein sequence ID" value="CAG8494659.1"/>
    <property type="molecule type" value="Genomic_DNA"/>
</dbReference>
<evidence type="ECO:0000313" key="2">
    <source>
        <dbReference type="Proteomes" id="UP000789508"/>
    </source>
</evidence>
<sequence>MTNKIADNSCNHTSLMTGYNLHTCNTCFNNIPVSDNLVSDHGEINLHNSNSKNNIKSIFDATTINIPIGTIEPTTSSISSLSSQAQIPFPEYLSYDATHMAGNLSEVTFDNL</sequence>
<dbReference type="Proteomes" id="UP000789508">
    <property type="component" value="Unassembled WGS sequence"/>
</dbReference>
<protein>
    <submittedName>
        <fullName evidence="1">8736_t:CDS:1</fullName>
    </submittedName>
</protein>
<dbReference type="AlphaFoldDB" id="A0A9N8WS21"/>